<dbReference type="PANTHER" id="PTHR43798">
    <property type="entry name" value="MONOACYLGLYCEROL LIPASE"/>
    <property type="match status" value="1"/>
</dbReference>
<dbReference type="GO" id="GO:0016787">
    <property type="term" value="F:hydrolase activity"/>
    <property type="evidence" value="ECO:0007669"/>
    <property type="project" value="UniProtKB-KW"/>
</dbReference>
<dbReference type="InterPro" id="IPR050266">
    <property type="entry name" value="AB_hydrolase_sf"/>
</dbReference>
<organism evidence="3">
    <name type="scientific">Rickettsia oklahomensis</name>
    <dbReference type="NCBI Taxonomy" id="3141789"/>
    <lineage>
        <taxon>Bacteria</taxon>
        <taxon>Pseudomonadati</taxon>
        <taxon>Pseudomonadota</taxon>
        <taxon>Alphaproteobacteria</taxon>
        <taxon>Rickettsiales</taxon>
        <taxon>Rickettsiaceae</taxon>
        <taxon>Rickettsieae</taxon>
        <taxon>Rickettsia</taxon>
        <taxon>belli group</taxon>
    </lineage>
</organism>
<proteinExistence type="predicted"/>
<feature type="domain" description="AB hydrolase-1" evidence="2">
    <location>
        <begin position="38"/>
        <end position="137"/>
    </location>
</feature>
<evidence type="ECO:0000256" key="1">
    <source>
        <dbReference type="ARBA" id="ARBA00022801"/>
    </source>
</evidence>
<reference evidence="3" key="1">
    <citation type="submission" date="2024-05" db="EMBL/GenBank/DDBJ databases">
        <title>Characterization of a novel Rickettsia species. (Rickettsia oklahomia sp. nov.) from Amblyomma americanum ticks.</title>
        <authorList>
            <person name="Korla P.K."/>
            <person name="Karounos M."/>
            <person name="Wilson J.M."/>
            <person name="Little S.E."/>
            <person name="Qurollo B.A."/>
        </authorList>
    </citation>
    <scope>NUCLEOTIDE SEQUENCE</scope>
    <source>
        <strain evidence="3">Oklahoma-10</strain>
    </source>
</reference>
<protein>
    <submittedName>
        <fullName evidence="3">Alpha/beta hydrolase</fullName>
    </submittedName>
</protein>
<accession>A0AAU7BYM5</accession>
<evidence type="ECO:0000313" key="3">
    <source>
        <dbReference type="EMBL" id="XBG66220.1"/>
    </source>
</evidence>
<dbReference type="KEGG" id="rof:AAGW17_04595"/>
<dbReference type="AlphaFoldDB" id="A0AAU7BYM5"/>
<keyword evidence="1 3" id="KW-0378">Hydrolase</keyword>
<dbReference type="PANTHER" id="PTHR43798:SF31">
    <property type="entry name" value="AB HYDROLASE SUPERFAMILY PROTEIN YCLE"/>
    <property type="match status" value="1"/>
</dbReference>
<dbReference type="Gene3D" id="3.40.50.1820">
    <property type="entry name" value="alpha/beta hydrolase"/>
    <property type="match status" value="1"/>
</dbReference>
<sequence>MKINSITIGPYVNFLPLQYIPKHKISYVEFGDPKNINIIICAHGLTRNAHDFDKIAKELSKNYRVISINYPGRSDSENFKKANHYNYTTYIKDTLFFFKRLNIKKPIWLGTSMGGIIGMILASKYKNIFKALILNDIGAFIDAAPLIKIGGYAKKMIILDDLAGAKEYLKLIYAQSGIKDEEDWDYLTKYSVISTFGGKYKMNYDPAITKGIQNAGNQEDVKLWSVWNKIKCKTLVIHGMKSQILTESTVNKMKETKTFDLYEIKYAGHTPSLMNPEEIHYVKSWLEKLENKTEN</sequence>
<dbReference type="InterPro" id="IPR029058">
    <property type="entry name" value="AB_hydrolase_fold"/>
</dbReference>
<dbReference type="GO" id="GO:0016020">
    <property type="term" value="C:membrane"/>
    <property type="evidence" value="ECO:0007669"/>
    <property type="project" value="TreeGrafter"/>
</dbReference>
<dbReference type="RefSeq" id="WP_347938836.1">
    <property type="nucleotide sequence ID" value="NZ_CP157197.1"/>
</dbReference>
<dbReference type="InterPro" id="IPR000073">
    <property type="entry name" value="AB_hydrolase_1"/>
</dbReference>
<name>A0AAU7BYM5_9RICK</name>
<gene>
    <name evidence="3" type="ORF">AAGW17_04595</name>
</gene>
<dbReference type="SUPFAM" id="SSF53474">
    <property type="entry name" value="alpha/beta-Hydrolases"/>
    <property type="match status" value="1"/>
</dbReference>
<evidence type="ECO:0000259" key="2">
    <source>
        <dbReference type="Pfam" id="PF00561"/>
    </source>
</evidence>
<dbReference type="PRINTS" id="PR00111">
    <property type="entry name" value="ABHYDROLASE"/>
</dbReference>
<dbReference type="Pfam" id="PF00561">
    <property type="entry name" value="Abhydrolase_1"/>
    <property type="match status" value="1"/>
</dbReference>
<dbReference type="EMBL" id="CP157197">
    <property type="protein sequence ID" value="XBG66220.1"/>
    <property type="molecule type" value="Genomic_DNA"/>
</dbReference>